<dbReference type="Pfam" id="PF00534">
    <property type="entry name" value="Glycos_transf_1"/>
    <property type="match status" value="1"/>
</dbReference>
<dbReference type="SUPFAM" id="SSF53756">
    <property type="entry name" value="UDP-Glycosyltransferase/glycogen phosphorylase"/>
    <property type="match status" value="1"/>
</dbReference>
<dbReference type="Gene3D" id="3.40.50.2000">
    <property type="entry name" value="Glycogen Phosphorylase B"/>
    <property type="match status" value="1"/>
</dbReference>
<evidence type="ECO:0000256" key="1">
    <source>
        <dbReference type="SAM" id="MobiDB-lite"/>
    </source>
</evidence>
<dbReference type="Proteomes" id="UP001524642">
    <property type="component" value="Unassembled WGS sequence"/>
</dbReference>
<sequence length="496" mass="54136">MTTIWIDVEDLFDYAVANPRPSGIQRVEYEICRCLVTAQGEGAVRFLRHTDGGRDFRTVPWSAVEALFAGLTKPKDDDGGADAAPAPAVGELTPAVPDAPPPPRRLRRRILSWLARRTPAPLRAPLGDAVIQQIGALRSAAQAGRIAASSIRPRPRPAALPAPMPAPATAAGSPVALPQAGAADPFQSAEPGDTLLVLGSPWFHADYGALIERMKATRGIRFGVLLYDIIPLRRPEFCDQGLVRIFEHWLSTVLPHADVLMAISKASADDIDAYGKEKGWNLKARPVSIPMGTGFGTPAPAARLPGRDYPEEGSYALIVSTIEARKNHILLFRVWRRMLEEMPREKVPTLVFAGRVGWMVSDLMQQLKNANYLDGKLVLFRDPTDGELSTLYQGALFTLFPSFYEGWGLPVTESLAFGKPAIISSSTSLPEAGGTLARYFDPENTAEAYSVVRQVVEDPEGLRRWQSRVAREFRPVSWDEAAEAVLRALHEPAPAA</sequence>
<name>A0ABT1WXG9_9PROT</name>
<feature type="domain" description="Glycosyl transferase family 1" evidence="2">
    <location>
        <begin position="310"/>
        <end position="467"/>
    </location>
</feature>
<dbReference type="InterPro" id="IPR001296">
    <property type="entry name" value="Glyco_trans_1"/>
</dbReference>
<dbReference type="PANTHER" id="PTHR46401:SF9">
    <property type="entry name" value="MANNOSYLTRANSFERASE A"/>
    <property type="match status" value="1"/>
</dbReference>
<evidence type="ECO:0000259" key="2">
    <source>
        <dbReference type="Pfam" id="PF00534"/>
    </source>
</evidence>
<protein>
    <submittedName>
        <fullName evidence="3">Glycosyltransferase family 4 protein</fullName>
    </submittedName>
</protein>
<feature type="region of interest" description="Disordered" evidence="1">
    <location>
        <begin position="73"/>
        <end position="103"/>
    </location>
</feature>
<feature type="compositionally biased region" description="Pro residues" evidence="1">
    <location>
        <begin position="156"/>
        <end position="166"/>
    </location>
</feature>
<accession>A0ABT1WXG9</accession>
<gene>
    <name evidence="3" type="ORF">NRP21_00525</name>
</gene>
<keyword evidence="4" id="KW-1185">Reference proteome</keyword>
<dbReference type="RefSeq" id="WP_257714216.1">
    <property type="nucleotide sequence ID" value="NZ_JANJOU010000001.1"/>
</dbReference>
<reference evidence="3 4" key="1">
    <citation type="submission" date="2022-06" db="EMBL/GenBank/DDBJ databases">
        <title>Roseomonas CN29.</title>
        <authorList>
            <person name="Cheng Y."/>
            <person name="He X."/>
        </authorList>
    </citation>
    <scope>NUCLEOTIDE SEQUENCE [LARGE SCALE GENOMIC DNA]</scope>
    <source>
        <strain evidence="3 4">CN29</strain>
    </source>
</reference>
<evidence type="ECO:0000313" key="3">
    <source>
        <dbReference type="EMBL" id="MCR0980530.1"/>
    </source>
</evidence>
<comment type="caution">
    <text evidence="3">The sequence shown here is derived from an EMBL/GenBank/DDBJ whole genome shotgun (WGS) entry which is preliminary data.</text>
</comment>
<dbReference type="EMBL" id="JANJOU010000001">
    <property type="protein sequence ID" value="MCR0980530.1"/>
    <property type="molecule type" value="Genomic_DNA"/>
</dbReference>
<evidence type="ECO:0000313" key="4">
    <source>
        <dbReference type="Proteomes" id="UP001524642"/>
    </source>
</evidence>
<organism evidence="3 4">
    <name type="scientific">Roseomonas populi</name>
    <dbReference type="NCBI Taxonomy" id="3121582"/>
    <lineage>
        <taxon>Bacteria</taxon>
        <taxon>Pseudomonadati</taxon>
        <taxon>Pseudomonadota</taxon>
        <taxon>Alphaproteobacteria</taxon>
        <taxon>Acetobacterales</taxon>
        <taxon>Roseomonadaceae</taxon>
        <taxon>Roseomonas</taxon>
    </lineage>
</organism>
<proteinExistence type="predicted"/>
<dbReference type="CDD" id="cd03809">
    <property type="entry name" value="GT4_MtfB-like"/>
    <property type="match status" value="1"/>
</dbReference>
<dbReference type="PANTHER" id="PTHR46401">
    <property type="entry name" value="GLYCOSYLTRANSFERASE WBBK-RELATED"/>
    <property type="match status" value="1"/>
</dbReference>
<feature type="region of interest" description="Disordered" evidence="1">
    <location>
        <begin position="150"/>
        <end position="184"/>
    </location>
</feature>